<dbReference type="InterPro" id="IPR001763">
    <property type="entry name" value="Rhodanese-like_dom"/>
</dbReference>
<dbReference type="PANTHER" id="PTHR10828">
    <property type="entry name" value="M-PHASE INDUCER PHOSPHATASE DUAL SPECIFICITY PHOSPHATASE CDC25"/>
    <property type="match status" value="1"/>
</dbReference>
<name>A0A2P5ICR8_DIAHE</name>
<dbReference type="SMART" id="SM00450">
    <property type="entry name" value="RHOD"/>
    <property type="match status" value="1"/>
</dbReference>
<feature type="compositionally biased region" description="Basic and acidic residues" evidence="1">
    <location>
        <begin position="130"/>
        <end position="145"/>
    </location>
</feature>
<feature type="domain" description="Rhodanese" evidence="2">
    <location>
        <begin position="27"/>
        <end position="171"/>
    </location>
</feature>
<evidence type="ECO:0000313" key="4">
    <source>
        <dbReference type="Proteomes" id="UP000094444"/>
    </source>
</evidence>
<dbReference type="InParanoid" id="A0A2P5ICR8"/>
<evidence type="ECO:0000313" key="3">
    <source>
        <dbReference type="EMBL" id="POS80302.1"/>
    </source>
</evidence>
<feature type="region of interest" description="Disordered" evidence="1">
    <location>
        <begin position="101"/>
        <end position="145"/>
    </location>
</feature>
<comment type="caution">
    <text evidence="3">The sequence shown here is derived from an EMBL/GenBank/DDBJ whole genome shotgun (WGS) entry which is preliminary data.</text>
</comment>
<dbReference type="PROSITE" id="PS50206">
    <property type="entry name" value="RHODANESE_3"/>
    <property type="match status" value="1"/>
</dbReference>
<dbReference type="GO" id="GO:0005737">
    <property type="term" value="C:cytoplasm"/>
    <property type="evidence" value="ECO:0007669"/>
    <property type="project" value="TreeGrafter"/>
</dbReference>
<dbReference type="Pfam" id="PF00581">
    <property type="entry name" value="Rhodanese"/>
    <property type="match status" value="1"/>
</dbReference>
<dbReference type="EMBL" id="MAVT02000059">
    <property type="protein sequence ID" value="POS80302.1"/>
    <property type="molecule type" value="Genomic_DNA"/>
</dbReference>
<dbReference type="OrthoDB" id="102559at2759"/>
<sequence length="184" mass="20243">MSRFTIANLPRMEVTALSQELLALKSPDNSLAVIDVRDGDHIGGHIRGSRWVPSHQLDEWMPTLLRQLENTKTVVFHCALSKQRGPSAALRYIREREAKFGEDSVAAPEGTGTPGQQASAAAAAAAAQSEENHEQAQGHGTEKETAPVAQKVCVLRGGFQKWQESHGPDERLTEAYVKDLWEDY</sequence>
<proteinExistence type="predicted"/>
<dbReference type="AlphaFoldDB" id="A0A2P5ICR8"/>
<dbReference type="Proteomes" id="UP000094444">
    <property type="component" value="Unassembled WGS sequence"/>
</dbReference>
<protein>
    <recommendedName>
        <fullName evidence="2">Rhodanese domain-containing protein</fullName>
    </recommendedName>
</protein>
<dbReference type="FunCoup" id="A0A2P5ICR8">
    <property type="interactions" value="152"/>
</dbReference>
<dbReference type="Gene3D" id="3.40.250.10">
    <property type="entry name" value="Rhodanese-like domain"/>
    <property type="match status" value="1"/>
</dbReference>
<organism evidence="3 4">
    <name type="scientific">Diaporthe helianthi</name>
    <dbReference type="NCBI Taxonomy" id="158607"/>
    <lineage>
        <taxon>Eukaryota</taxon>
        <taxon>Fungi</taxon>
        <taxon>Dikarya</taxon>
        <taxon>Ascomycota</taxon>
        <taxon>Pezizomycotina</taxon>
        <taxon>Sordariomycetes</taxon>
        <taxon>Sordariomycetidae</taxon>
        <taxon>Diaporthales</taxon>
        <taxon>Diaporthaceae</taxon>
        <taxon>Diaporthe</taxon>
    </lineage>
</organism>
<feature type="compositionally biased region" description="Low complexity" evidence="1">
    <location>
        <begin position="116"/>
        <end position="129"/>
    </location>
</feature>
<dbReference type="STRING" id="158607.A0A2P5ICR8"/>
<evidence type="ECO:0000256" key="1">
    <source>
        <dbReference type="SAM" id="MobiDB-lite"/>
    </source>
</evidence>
<dbReference type="GO" id="GO:0004725">
    <property type="term" value="F:protein tyrosine phosphatase activity"/>
    <property type="evidence" value="ECO:0007669"/>
    <property type="project" value="TreeGrafter"/>
</dbReference>
<gene>
    <name evidence="3" type="ORF">DHEL01_v201318</name>
</gene>
<dbReference type="GO" id="GO:0005634">
    <property type="term" value="C:nucleus"/>
    <property type="evidence" value="ECO:0007669"/>
    <property type="project" value="TreeGrafter"/>
</dbReference>
<evidence type="ECO:0000259" key="2">
    <source>
        <dbReference type="PROSITE" id="PS50206"/>
    </source>
</evidence>
<accession>A0A2P5ICR8</accession>
<dbReference type="PANTHER" id="PTHR10828:SF38">
    <property type="entry name" value="ARSENICAL-RESISTANCE PROTEIN 2-RELATED"/>
    <property type="match status" value="1"/>
</dbReference>
<dbReference type="InterPro" id="IPR036873">
    <property type="entry name" value="Rhodanese-like_dom_sf"/>
</dbReference>
<keyword evidence="4" id="KW-1185">Reference proteome</keyword>
<reference evidence="3" key="1">
    <citation type="submission" date="2017-09" db="EMBL/GenBank/DDBJ databases">
        <title>Polyketide synthases of a Diaporthe helianthi virulent isolate.</title>
        <authorList>
            <person name="Baroncelli R."/>
        </authorList>
    </citation>
    <scope>NUCLEOTIDE SEQUENCE [LARGE SCALE GENOMIC DNA]</scope>
    <source>
        <strain evidence="3">7/96</strain>
    </source>
</reference>
<dbReference type="SUPFAM" id="SSF52821">
    <property type="entry name" value="Rhodanese/Cell cycle control phosphatase"/>
    <property type="match status" value="1"/>
</dbReference>